<dbReference type="InterPro" id="IPR027417">
    <property type="entry name" value="P-loop_NTPase"/>
</dbReference>
<dbReference type="RefSeq" id="WP_055733487.1">
    <property type="nucleotide sequence ID" value="NZ_BMDY01000023.1"/>
</dbReference>
<keyword evidence="7" id="KW-0963">Cytoplasm</keyword>
<evidence type="ECO:0000313" key="10">
    <source>
        <dbReference type="EMBL" id="GGB16735.1"/>
    </source>
</evidence>
<dbReference type="EMBL" id="BMDY01000023">
    <property type="protein sequence ID" value="GGB16735.1"/>
    <property type="molecule type" value="Genomic_DNA"/>
</dbReference>
<feature type="binding site" evidence="7">
    <location>
        <position position="245"/>
    </location>
    <ligand>
        <name>K(+)</name>
        <dbReference type="ChEBI" id="CHEBI:29103"/>
    </ligand>
</feature>
<feature type="binding site" evidence="7">
    <location>
        <position position="454"/>
    </location>
    <ligand>
        <name>(6S)-5-formyl-5,6,7,8-tetrahydrofolate</name>
        <dbReference type="ChEBI" id="CHEBI:57457"/>
    </ligand>
</feature>
<dbReference type="SUPFAM" id="SSF52540">
    <property type="entry name" value="P-loop containing nucleoside triphosphate hydrolases"/>
    <property type="match status" value="1"/>
</dbReference>
<dbReference type="Proteomes" id="UP000651977">
    <property type="component" value="Unassembled WGS sequence"/>
</dbReference>
<dbReference type="HAMAP" id="MF_00379">
    <property type="entry name" value="GTPase_MnmE"/>
    <property type="match status" value="1"/>
</dbReference>
<feature type="binding site" evidence="7">
    <location>
        <position position="251"/>
    </location>
    <ligand>
        <name>Mg(2+)</name>
        <dbReference type="ChEBI" id="CHEBI:18420"/>
    </ligand>
</feature>
<dbReference type="NCBIfam" id="NF003661">
    <property type="entry name" value="PRK05291.1-3"/>
    <property type="match status" value="1"/>
</dbReference>
<keyword evidence="5 7" id="KW-0630">Potassium</keyword>
<dbReference type="CDD" id="cd14858">
    <property type="entry name" value="TrmE_N"/>
    <property type="match status" value="1"/>
</dbReference>
<keyword evidence="3 7" id="KW-0547">Nucleotide-binding</keyword>
<dbReference type="Gene3D" id="1.20.120.430">
    <property type="entry name" value="tRNA modification GTPase MnmE domain 2"/>
    <property type="match status" value="1"/>
</dbReference>
<sequence>MSSTDTIVAQATAPGRGGVGIIRVSGPLSQQVAEQLLGKCPKPRYADYLAFKNLQGDTLDQGIALFFKGPHSFTGEDVLELQGHGGPVVIDMLIREICQIEGLRMARPGEFSERAFLNDKLDLAQAEAIADLIEATSEQAAKSALQSLQGEFSNKIYSLVENVTRLRIYVEAAIDFPEEEIDFLSDGKVQSDLYAIIDELSAVQAQARQGSLLREGMRVVIAGRPNAGKSSLLNALAGKQAAIVTDIAGTTRDVLREHIHIDGMPLHIIDTAGLRDDADVVEQIGIERAWEEINNADRVLFMVDGTTTDQLDPLKIWPEFVAKLPPNMGMTVVRNKADITRESLDVVMDHGHPVFKISAKTELGLSELKAHLKQCMGFTGNLEGGFMARRRHLNALEQAAEHLDNGKTQLEVYQAGELLAEELRLVQQALSEITGEFSSDDLLSRIFTSFCIGK</sequence>
<evidence type="ECO:0000256" key="4">
    <source>
        <dbReference type="ARBA" id="ARBA00022801"/>
    </source>
</evidence>
<keyword evidence="7" id="KW-0479">Metal-binding</keyword>
<accession>A0ABQ1I4Y9</accession>
<dbReference type="EC" id="3.6.-.-" evidence="7"/>
<keyword evidence="4 7" id="KW-0378">Hydrolase</keyword>
<feature type="binding site" evidence="7">
    <location>
        <begin position="245"/>
        <end position="251"/>
    </location>
    <ligand>
        <name>GTP</name>
        <dbReference type="ChEBI" id="CHEBI:37565"/>
    </ligand>
</feature>
<evidence type="ECO:0000313" key="11">
    <source>
        <dbReference type="Proteomes" id="UP000651977"/>
    </source>
</evidence>
<dbReference type="InterPro" id="IPR027266">
    <property type="entry name" value="TrmE/GcvT-like"/>
</dbReference>
<feature type="binding site" evidence="7">
    <location>
        <position position="226"/>
    </location>
    <ligand>
        <name>K(+)</name>
        <dbReference type="ChEBI" id="CHEBI:29103"/>
    </ligand>
</feature>
<dbReference type="InterPro" id="IPR018948">
    <property type="entry name" value="GTP-bd_TrmE_N"/>
</dbReference>
<name>A0ABQ1I4Y9_9ALTE</name>
<dbReference type="PROSITE" id="PS51709">
    <property type="entry name" value="G_TRME"/>
    <property type="match status" value="1"/>
</dbReference>
<evidence type="ECO:0000256" key="1">
    <source>
        <dbReference type="ARBA" id="ARBA00011043"/>
    </source>
</evidence>
<comment type="cofactor">
    <cofactor evidence="7">
        <name>K(+)</name>
        <dbReference type="ChEBI" id="CHEBI:29103"/>
    </cofactor>
    <text evidence="7">Binds 1 potassium ion per subunit.</text>
</comment>
<dbReference type="Pfam" id="PF10396">
    <property type="entry name" value="TrmE_N"/>
    <property type="match status" value="1"/>
</dbReference>
<feature type="binding site" evidence="7">
    <location>
        <position position="247"/>
    </location>
    <ligand>
        <name>K(+)</name>
        <dbReference type="ChEBI" id="CHEBI:29103"/>
    </ligand>
</feature>
<evidence type="ECO:0000256" key="7">
    <source>
        <dbReference type="HAMAP-Rule" id="MF_00379"/>
    </source>
</evidence>
<dbReference type="PANTHER" id="PTHR42714:SF2">
    <property type="entry name" value="TRNA MODIFICATION GTPASE GTPBP3, MITOCHONDRIAL"/>
    <property type="match status" value="1"/>
</dbReference>
<feature type="binding site" evidence="7">
    <location>
        <begin position="335"/>
        <end position="338"/>
    </location>
    <ligand>
        <name>GTP</name>
        <dbReference type="ChEBI" id="CHEBI:37565"/>
    </ligand>
</feature>
<comment type="subcellular location">
    <subcellularLocation>
        <location evidence="7">Cytoplasm</location>
    </subcellularLocation>
</comment>
<comment type="function">
    <text evidence="7">Exhibits a very high intrinsic GTPase hydrolysis rate. Involved in the addition of a carboxymethylaminomethyl (cmnm) group at the wobble position (U34) of certain tRNAs, forming tRNA-cmnm(5)s(2)U34.</text>
</comment>
<keyword evidence="2 7" id="KW-0819">tRNA processing</keyword>
<organism evidence="10 11">
    <name type="scientific">Agarivorans gilvus</name>
    <dbReference type="NCBI Taxonomy" id="680279"/>
    <lineage>
        <taxon>Bacteria</taxon>
        <taxon>Pseudomonadati</taxon>
        <taxon>Pseudomonadota</taxon>
        <taxon>Gammaproteobacteria</taxon>
        <taxon>Alteromonadales</taxon>
        <taxon>Alteromonadaceae</taxon>
        <taxon>Agarivorans</taxon>
    </lineage>
</organism>
<dbReference type="SUPFAM" id="SSF116878">
    <property type="entry name" value="TrmE connector domain"/>
    <property type="match status" value="1"/>
</dbReference>
<feature type="binding site" evidence="7">
    <location>
        <position position="230"/>
    </location>
    <ligand>
        <name>Mg(2+)</name>
        <dbReference type="ChEBI" id="CHEBI:18420"/>
    </ligand>
</feature>
<feature type="binding site" evidence="7">
    <location>
        <begin position="270"/>
        <end position="273"/>
    </location>
    <ligand>
        <name>GTP</name>
        <dbReference type="ChEBI" id="CHEBI:37565"/>
    </ligand>
</feature>
<reference evidence="11" key="1">
    <citation type="journal article" date="2019" name="Int. J. Syst. Evol. Microbiol.">
        <title>The Global Catalogue of Microorganisms (GCM) 10K type strain sequencing project: providing services to taxonomists for standard genome sequencing and annotation.</title>
        <authorList>
            <consortium name="The Broad Institute Genomics Platform"/>
            <consortium name="The Broad Institute Genome Sequencing Center for Infectious Disease"/>
            <person name="Wu L."/>
            <person name="Ma J."/>
        </authorList>
    </citation>
    <scope>NUCLEOTIDE SEQUENCE [LARGE SCALE GENOMIC DNA]</scope>
    <source>
        <strain evidence="11">CGMCC 1.10131</strain>
    </source>
</reference>
<dbReference type="InterPro" id="IPR025867">
    <property type="entry name" value="MnmE_helical"/>
</dbReference>
<dbReference type="Pfam" id="PF01926">
    <property type="entry name" value="MMR_HSR1"/>
    <property type="match status" value="1"/>
</dbReference>
<protein>
    <recommendedName>
        <fullName evidence="7">tRNA modification GTPase MnmE</fullName>
        <ecNumber evidence="7">3.6.-.-</ecNumber>
    </recommendedName>
</protein>
<feature type="binding site" evidence="7">
    <location>
        <begin position="226"/>
        <end position="231"/>
    </location>
    <ligand>
        <name>GTP</name>
        <dbReference type="ChEBI" id="CHEBI:37565"/>
    </ligand>
</feature>
<dbReference type="NCBIfam" id="TIGR00231">
    <property type="entry name" value="small_GTP"/>
    <property type="match status" value="1"/>
</dbReference>
<evidence type="ECO:0000256" key="8">
    <source>
        <dbReference type="RuleBase" id="RU003313"/>
    </source>
</evidence>
<comment type="subunit">
    <text evidence="7">Homodimer. Heterotetramer of two MnmE and two MnmG subunits.</text>
</comment>
<dbReference type="Gene3D" id="3.40.50.300">
    <property type="entry name" value="P-loop containing nucleotide triphosphate hydrolases"/>
    <property type="match status" value="1"/>
</dbReference>
<gene>
    <name evidence="7 10" type="primary">mnmE</name>
    <name evidence="7" type="synonym">trmE</name>
    <name evidence="10" type="ORF">GCM10007414_32700</name>
</gene>
<comment type="caution">
    <text evidence="10">The sequence shown here is derived from an EMBL/GenBank/DDBJ whole genome shotgun (WGS) entry which is preliminary data.</text>
</comment>
<feature type="binding site" evidence="7">
    <location>
        <position position="23"/>
    </location>
    <ligand>
        <name>(6S)-5-formyl-5,6,7,8-tetrahydrofolate</name>
        <dbReference type="ChEBI" id="CHEBI:57457"/>
    </ligand>
</feature>
<evidence type="ECO:0000259" key="9">
    <source>
        <dbReference type="PROSITE" id="PS51709"/>
    </source>
</evidence>
<dbReference type="NCBIfam" id="TIGR00450">
    <property type="entry name" value="mnmE_trmE_thdF"/>
    <property type="match status" value="1"/>
</dbReference>
<feature type="binding site" evidence="7">
    <location>
        <position position="250"/>
    </location>
    <ligand>
        <name>K(+)</name>
        <dbReference type="ChEBI" id="CHEBI:29103"/>
    </ligand>
</feature>
<dbReference type="InterPro" id="IPR004520">
    <property type="entry name" value="GTPase_MnmE"/>
</dbReference>
<dbReference type="Pfam" id="PF12631">
    <property type="entry name" value="MnmE_helical"/>
    <property type="match status" value="1"/>
</dbReference>
<dbReference type="Gene3D" id="3.30.1360.120">
    <property type="entry name" value="Probable tRNA modification gtpase trme, domain 1"/>
    <property type="match status" value="1"/>
</dbReference>
<evidence type="ECO:0000256" key="6">
    <source>
        <dbReference type="ARBA" id="ARBA00023134"/>
    </source>
</evidence>
<dbReference type="CDD" id="cd04164">
    <property type="entry name" value="trmE"/>
    <property type="match status" value="1"/>
</dbReference>
<feature type="binding site" evidence="7">
    <location>
        <position position="80"/>
    </location>
    <ligand>
        <name>(6S)-5-formyl-5,6,7,8-tetrahydrofolate</name>
        <dbReference type="ChEBI" id="CHEBI:57457"/>
    </ligand>
</feature>
<proteinExistence type="inferred from homology"/>
<evidence type="ECO:0000256" key="3">
    <source>
        <dbReference type="ARBA" id="ARBA00022741"/>
    </source>
</evidence>
<comment type="similarity">
    <text evidence="1 7 8">Belongs to the TRAFAC class TrmE-Era-EngA-EngB-Septin-like GTPase superfamily. TrmE GTPase family.</text>
</comment>
<dbReference type="InterPro" id="IPR005225">
    <property type="entry name" value="Small_GTP-bd"/>
</dbReference>
<feature type="domain" description="TrmE-type G" evidence="9">
    <location>
        <begin position="216"/>
        <end position="377"/>
    </location>
</feature>
<keyword evidence="6 7" id="KW-0342">GTP-binding</keyword>
<keyword evidence="7" id="KW-0460">Magnesium</keyword>
<dbReference type="InterPro" id="IPR006073">
    <property type="entry name" value="GTP-bd"/>
</dbReference>
<evidence type="ECO:0000256" key="5">
    <source>
        <dbReference type="ARBA" id="ARBA00022958"/>
    </source>
</evidence>
<dbReference type="InterPro" id="IPR027368">
    <property type="entry name" value="MnmE_dom2"/>
</dbReference>
<dbReference type="InterPro" id="IPR031168">
    <property type="entry name" value="G_TrmE"/>
</dbReference>
<keyword evidence="11" id="KW-1185">Reference proteome</keyword>
<evidence type="ECO:0000256" key="2">
    <source>
        <dbReference type="ARBA" id="ARBA00022694"/>
    </source>
</evidence>
<dbReference type="PANTHER" id="PTHR42714">
    <property type="entry name" value="TRNA MODIFICATION GTPASE GTPBP3"/>
    <property type="match status" value="1"/>
</dbReference>
<feature type="binding site" evidence="7">
    <location>
        <position position="120"/>
    </location>
    <ligand>
        <name>(6S)-5-formyl-5,6,7,8-tetrahydrofolate</name>
        <dbReference type="ChEBI" id="CHEBI:57457"/>
    </ligand>
</feature>
<comment type="caution">
    <text evidence="7">Lacks conserved residue(s) required for the propagation of feature annotation.</text>
</comment>